<proteinExistence type="predicted"/>
<keyword evidence="1" id="KW-0813">Transport</keyword>
<dbReference type="InterPro" id="IPR007329">
    <property type="entry name" value="FMN-bd"/>
</dbReference>
<comment type="caution">
    <text evidence="8">The sequence shown here is derived from an EMBL/GenBank/DDBJ whole genome shotgun (WGS) entry which is preliminary data.</text>
</comment>
<evidence type="ECO:0000256" key="3">
    <source>
        <dbReference type="ARBA" id="ARBA00022630"/>
    </source>
</evidence>
<protein>
    <recommendedName>
        <fullName evidence="7">FMN-binding domain-containing protein</fullName>
    </recommendedName>
</protein>
<dbReference type="SMART" id="SM00900">
    <property type="entry name" value="FMN_bind"/>
    <property type="match status" value="1"/>
</dbReference>
<evidence type="ECO:0000313" key="9">
    <source>
        <dbReference type="Proteomes" id="UP000628109"/>
    </source>
</evidence>
<gene>
    <name evidence="8" type="ORF">GCM10019071_25390</name>
</gene>
<evidence type="ECO:0000256" key="2">
    <source>
        <dbReference type="ARBA" id="ARBA00022553"/>
    </source>
</evidence>
<dbReference type="EMBL" id="BMDU01000005">
    <property type="protein sequence ID" value="GFZ94050.1"/>
    <property type="molecule type" value="Genomic_DNA"/>
</dbReference>
<keyword evidence="6" id="KW-0732">Signal</keyword>
<keyword evidence="3" id="KW-0285">Flavoprotein</keyword>
<keyword evidence="2" id="KW-0597">Phosphoprotein</keyword>
<name>A0ABQ1EZT2_SPHSA</name>
<keyword evidence="9" id="KW-1185">Reference proteome</keyword>
<dbReference type="PANTHER" id="PTHR36118">
    <property type="entry name" value="ION-TRANSLOCATING OXIDOREDUCTASE COMPLEX SUBUNIT G"/>
    <property type="match status" value="1"/>
</dbReference>
<dbReference type="InterPro" id="IPR010209">
    <property type="entry name" value="Ion_transpt_RnfG/RsxG"/>
</dbReference>
<dbReference type="PANTHER" id="PTHR36118:SF1">
    <property type="entry name" value="ION-TRANSLOCATING OXIDOREDUCTASE COMPLEX SUBUNIT G"/>
    <property type="match status" value="1"/>
</dbReference>
<dbReference type="RefSeq" id="WP_130030031.1">
    <property type="nucleotide sequence ID" value="NZ_BMDU01000005.1"/>
</dbReference>
<accession>A0ABQ1EZT2</accession>
<feature type="domain" description="FMN-binding" evidence="7">
    <location>
        <begin position="88"/>
        <end position="169"/>
    </location>
</feature>
<evidence type="ECO:0000256" key="5">
    <source>
        <dbReference type="ARBA" id="ARBA00022982"/>
    </source>
</evidence>
<keyword evidence="5" id="KW-0249">Electron transport</keyword>
<evidence type="ECO:0000256" key="1">
    <source>
        <dbReference type="ARBA" id="ARBA00022448"/>
    </source>
</evidence>
<evidence type="ECO:0000259" key="7">
    <source>
        <dbReference type="SMART" id="SM00900"/>
    </source>
</evidence>
<evidence type="ECO:0000256" key="4">
    <source>
        <dbReference type="ARBA" id="ARBA00022643"/>
    </source>
</evidence>
<sequence length="175" mass="18873">MSAPRASLLALVPVALVAPPAHAATYLSVEQAQSLMFPGETLTPAFRTLSNTEIAAIRKASGVSPLNRQLKVWRSARGGWLIVDQVVGKHEYITFAVALDASGAVRSVEIMDYRESYGDQVRNPKWRAQFAGKRNGAALQLDKDIKNISGATLSCRHVTDGVKRLLATYALVLAG</sequence>
<evidence type="ECO:0000256" key="6">
    <source>
        <dbReference type="SAM" id="SignalP"/>
    </source>
</evidence>
<organism evidence="8 9">
    <name type="scientific">Sphingobium fuliginis (strain ATCC 27551)</name>
    <dbReference type="NCBI Taxonomy" id="336203"/>
    <lineage>
        <taxon>Bacteria</taxon>
        <taxon>Pseudomonadati</taxon>
        <taxon>Pseudomonadota</taxon>
        <taxon>Alphaproteobacteria</taxon>
        <taxon>Sphingomonadales</taxon>
        <taxon>Sphingomonadaceae</taxon>
        <taxon>Sphingobium</taxon>
    </lineage>
</organism>
<dbReference type="Pfam" id="PF04205">
    <property type="entry name" value="FMN_bind"/>
    <property type="match status" value="1"/>
</dbReference>
<reference evidence="9" key="1">
    <citation type="journal article" date="2019" name="Int. J. Syst. Evol. Microbiol.">
        <title>The Global Catalogue of Microorganisms (GCM) 10K type strain sequencing project: providing services to taxonomists for standard genome sequencing and annotation.</title>
        <authorList>
            <consortium name="The Broad Institute Genomics Platform"/>
            <consortium name="The Broad Institute Genome Sequencing Center for Infectious Disease"/>
            <person name="Wu L."/>
            <person name="Ma J."/>
        </authorList>
    </citation>
    <scope>NUCLEOTIDE SEQUENCE [LARGE SCALE GENOMIC DNA]</scope>
    <source>
        <strain evidence="9">CCM 7327</strain>
    </source>
</reference>
<feature type="chain" id="PRO_5047517522" description="FMN-binding domain-containing protein" evidence="6">
    <location>
        <begin position="24"/>
        <end position="175"/>
    </location>
</feature>
<feature type="signal peptide" evidence="6">
    <location>
        <begin position="1"/>
        <end position="23"/>
    </location>
</feature>
<evidence type="ECO:0000313" key="8">
    <source>
        <dbReference type="EMBL" id="GFZ94050.1"/>
    </source>
</evidence>
<dbReference type="Proteomes" id="UP000628109">
    <property type="component" value="Unassembled WGS sequence"/>
</dbReference>
<keyword evidence="4" id="KW-0288">FMN</keyword>